<dbReference type="EMBL" id="BRXX01000236">
    <property type="protein sequence ID" value="GMH99624.1"/>
    <property type="molecule type" value="Genomic_DNA"/>
</dbReference>
<keyword evidence="3" id="KW-1185">Reference proteome</keyword>
<evidence type="ECO:0000313" key="3">
    <source>
        <dbReference type="Proteomes" id="UP001165160"/>
    </source>
</evidence>
<keyword evidence="1" id="KW-0472">Membrane</keyword>
<keyword evidence="1" id="KW-1133">Transmembrane helix</keyword>
<gene>
    <name evidence="2" type="ORF">TrVE_jg1810</name>
</gene>
<accession>A0A9W7C5M1</accession>
<evidence type="ECO:0000256" key="1">
    <source>
        <dbReference type="SAM" id="Phobius"/>
    </source>
</evidence>
<protein>
    <submittedName>
        <fullName evidence="2">Uncharacterized protein</fullName>
    </submittedName>
</protein>
<feature type="transmembrane region" description="Helical" evidence="1">
    <location>
        <begin position="7"/>
        <end position="24"/>
    </location>
</feature>
<reference evidence="3" key="1">
    <citation type="journal article" date="2023" name="Commun. Biol.">
        <title>Genome analysis of Parmales, the sister group of diatoms, reveals the evolutionary specialization of diatoms from phago-mixotrophs to photoautotrophs.</title>
        <authorList>
            <person name="Ban H."/>
            <person name="Sato S."/>
            <person name="Yoshikawa S."/>
            <person name="Yamada K."/>
            <person name="Nakamura Y."/>
            <person name="Ichinomiya M."/>
            <person name="Sato N."/>
            <person name="Blanc-Mathieu R."/>
            <person name="Endo H."/>
            <person name="Kuwata A."/>
            <person name="Ogata H."/>
        </authorList>
    </citation>
    <scope>NUCLEOTIDE SEQUENCE [LARGE SCALE GENOMIC DNA]</scope>
    <source>
        <strain evidence="3">NIES 3699</strain>
    </source>
</reference>
<organism evidence="2 3">
    <name type="scientific">Triparma verrucosa</name>
    <dbReference type="NCBI Taxonomy" id="1606542"/>
    <lineage>
        <taxon>Eukaryota</taxon>
        <taxon>Sar</taxon>
        <taxon>Stramenopiles</taxon>
        <taxon>Ochrophyta</taxon>
        <taxon>Bolidophyceae</taxon>
        <taxon>Parmales</taxon>
        <taxon>Triparmaceae</taxon>
        <taxon>Triparma</taxon>
    </lineage>
</organism>
<name>A0A9W7C5M1_9STRA</name>
<dbReference type="Proteomes" id="UP001165160">
    <property type="component" value="Unassembled WGS sequence"/>
</dbReference>
<feature type="transmembrane region" description="Helical" evidence="1">
    <location>
        <begin position="30"/>
        <end position="50"/>
    </location>
</feature>
<evidence type="ECO:0000313" key="2">
    <source>
        <dbReference type="EMBL" id="GMH99624.1"/>
    </source>
</evidence>
<proteinExistence type="predicted"/>
<keyword evidence="1" id="KW-0812">Transmembrane</keyword>
<sequence length="107" mass="11918">MLKLKALFACYTYVGMVAWCIWGIRGNGPMSPIASIVVYSSGAALFTLVFKWSIKIRAIIGHLPDKDLELFLVQTLFKVMAKMLEMRSKRAISTGELSQEIGVNSFV</sequence>
<dbReference type="AlphaFoldDB" id="A0A9W7C5M1"/>
<comment type="caution">
    <text evidence="2">The sequence shown here is derived from an EMBL/GenBank/DDBJ whole genome shotgun (WGS) entry which is preliminary data.</text>
</comment>